<evidence type="ECO:0000256" key="1">
    <source>
        <dbReference type="ARBA" id="ARBA00022553"/>
    </source>
</evidence>
<proteinExistence type="predicted"/>
<keyword evidence="4" id="KW-0804">Transcription</keyword>
<dbReference type="PROSITE" id="PS00622">
    <property type="entry name" value="HTH_LUXR_1"/>
    <property type="match status" value="1"/>
</dbReference>
<dbReference type="SUPFAM" id="SSF46894">
    <property type="entry name" value="C-terminal effector domain of the bipartite response regulators"/>
    <property type="match status" value="1"/>
</dbReference>
<gene>
    <name evidence="8" type="ORF">ACFPPD_18260</name>
</gene>
<evidence type="ECO:0000313" key="8">
    <source>
        <dbReference type="EMBL" id="MFC5470641.1"/>
    </source>
</evidence>
<evidence type="ECO:0000256" key="2">
    <source>
        <dbReference type="ARBA" id="ARBA00023015"/>
    </source>
</evidence>
<keyword evidence="2" id="KW-0805">Transcription regulation</keyword>
<dbReference type="Proteomes" id="UP001596105">
    <property type="component" value="Unassembled WGS sequence"/>
</dbReference>
<feature type="domain" description="Response regulatory" evidence="7">
    <location>
        <begin position="3"/>
        <end position="119"/>
    </location>
</feature>
<dbReference type="InterPro" id="IPR001789">
    <property type="entry name" value="Sig_transdc_resp-reg_receiver"/>
</dbReference>
<evidence type="ECO:0000259" key="7">
    <source>
        <dbReference type="PROSITE" id="PS50110"/>
    </source>
</evidence>
<dbReference type="SUPFAM" id="SSF52172">
    <property type="entry name" value="CheY-like"/>
    <property type="match status" value="1"/>
</dbReference>
<dbReference type="InterPro" id="IPR000792">
    <property type="entry name" value="Tscrpt_reg_LuxR_C"/>
</dbReference>
<dbReference type="InterPro" id="IPR058245">
    <property type="entry name" value="NreC/VraR/RcsB-like_REC"/>
</dbReference>
<dbReference type="EMBL" id="JBHSMH010000068">
    <property type="protein sequence ID" value="MFC5470641.1"/>
    <property type="molecule type" value="Genomic_DNA"/>
</dbReference>
<evidence type="ECO:0000313" key="9">
    <source>
        <dbReference type="Proteomes" id="UP001596105"/>
    </source>
</evidence>
<dbReference type="InterPro" id="IPR011006">
    <property type="entry name" value="CheY-like_superfamily"/>
</dbReference>
<keyword evidence="3" id="KW-0238">DNA-binding</keyword>
<dbReference type="PRINTS" id="PR00038">
    <property type="entry name" value="HTHLUXR"/>
</dbReference>
<dbReference type="SMART" id="SM00421">
    <property type="entry name" value="HTH_LUXR"/>
    <property type="match status" value="1"/>
</dbReference>
<name>A0ABW0M1G1_9BACL</name>
<evidence type="ECO:0000256" key="3">
    <source>
        <dbReference type="ARBA" id="ARBA00023125"/>
    </source>
</evidence>
<dbReference type="Gene3D" id="3.40.50.2300">
    <property type="match status" value="1"/>
</dbReference>
<evidence type="ECO:0000256" key="4">
    <source>
        <dbReference type="ARBA" id="ARBA00023163"/>
    </source>
</evidence>
<feature type="modified residue" description="4-aspartylphosphate" evidence="5">
    <location>
        <position position="54"/>
    </location>
</feature>
<dbReference type="PROSITE" id="PS50110">
    <property type="entry name" value="RESPONSE_REGULATORY"/>
    <property type="match status" value="1"/>
</dbReference>
<dbReference type="Pfam" id="PF00072">
    <property type="entry name" value="Response_reg"/>
    <property type="match status" value="1"/>
</dbReference>
<keyword evidence="9" id="KW-1185">Reference proteome</keyword>
<reference evidence="9" key="1">
    <citation type="journal article" date="2019" name="Int. J. Syst. Evol. Microbiol.">
        <title>The Global Catalogue of Microorganisms (GCM) 10K type strain sequencing project: providing services to taxonomists for standard genome sequencing and annotation.</title>
        <authorList>
            <consortium name="The Broad Institute Genomics Platform"/>
            <consortium name="The Broad Institute Genome Sequencing Center for Infectious Disease"/>
            <person name="Wu L."/>
            <person name="Ma J."/>
        </authorList>
    </citation>
    <scope>NUCLEOTIDE SEQUENCE [LARGE SCALE GENOMIC DNA]</scope>
    <source>
        <strain evidence="9">CCUG 57113</strain>
    </source>
</reference>
<dbReference type="Pfam" id="PF00196">
    <property type="entry name" value="GerE"/>
    <property type="match status" value="1"/>
</dbReference>
<accession>A0ABW0M1G1</accession>
<evidence type="ECO:0000259" key="6">
    <source>
        <dbReference type="PROSITE" id="PS50043"/>
    </source>
</evidence>
<dbReference type="InterPro" id="IPR039420">
    <property type="entry name" value="WalR-like"/>
</dbReference>
<evidence type="ECO:0000256" key="5">
    <source>
        <dbReference type="PROSITE-ProRule" id="PRU00169"/>
    </source>
</evidence>
<dbReference type="CDD" id="cd06170">
    <property type="entry name" value="LuxR_C_like"/>
    <property type="match status" value="1"/>
</dbReference>
<comment type="caution">
    <text evidence="8">The sequence shown here is derived from an EMBL/GenBank/DDBJ whole genome shotgun (WGS) entry which is preliminary data.</text>
</comment>
<protein>
    <submittedName>
        <fullName evidence="8">Response regulator</fullName>
    </submittedName>
</protein>
<dbReference type="InterPro" id="IPR016032">
    <property type="entry name" value="Sig_transdc_resp-reg_C-effctor"/>
</dbReference>
<organism evidence="8 9">
    <name type="scientific">Cohnella suwonensis</name>
    <dbReference type="NCBI Taxonomy" id="696072"/>
    <lineage>
        <taxon>Bacteria</taxon>
        <taxon>Bacillati</taxon>
        <taxon>Bacillota</taxon>
        <taxon>Bacilli</taxon>
        <taxon>Bacillales</taxon>
        <taxon>Paenibacillaceae</taxon>
        <taxon>Cohnella</taxon>
    </lineage>
</organism>
<dbReference type="PROSITE" id="PS50043">
    <property type="entry name" value="HTH_LUXR_2"/>
    <property type="match status" value="1"/>
</dbReference>
<dbReference type="CDD" id="cd17535">
    <property type="entry name" value="REC_NarL-like"/>
    <property type="match status" value="1"/>
</dbReference>
<dbReference type="PANTHER" id="PTHR43214">
    <property type="entry name" value="TWO-COMPONENT RESPONSE REGULATOR"/>
    <property type="match status" value="1"/>
</dbReference>
<feature type="domain" description="HTH luxR-type" evidence="6">
    <location>
        <begin position="153"/>
        <end position="218"/>
    </location>
</feature>
<dbReference type="SMART" id="SM00448">
    <property type="entry name" value="REC"/>
    <property type="match status" value="1"/>
</dbReference>
<keyword evidence="1 5" id="KW-0597">Phosphoprotein</keyword>
<dbReference type="RefSeq" id="WP_209751449.1">
    <property type="nucleotide sequence ID" value="NZ_JBHSMH010000068.1"/>
</dbReference>
<sequence>MIRVLIADDQTLLREGLQTIINLEDDMNTAGLAADGQEAVELTASLRPDVVLMDIRMPRLNGIESMKAIKREYPGTLVLILTTFMEDHWIIEAMAAGADGFLLKDVVGEEIVRAIREAVKGHLMLPSRIAAKMTERLSLGNAGETGRFRERALEARGLLFNEKEREIILLMLQDKPNKQIAACLYMSEGTVRNYISAIYGKIGTNDRAFAIGLLKEYVIL</sequence>